<dbReference type="Proteomes" id="UP000271889">
    <property type="component" value="Unassembled WGS sequence"/>
</dbReference>
<feature type="region of interest" description="Disordered" evidence="1">
    <location>
        <begin position="1"/>
        <end position="177"/>
    </location>
</feature>
<feature type="compositionally biased region" description="Basic and acidic residues" evidence="1">
    <location>
        <begin position="70"/>
        <end position="82"/>
    </location>
</feature>
<name>A0A3P7QHV4_CYLGO</name>
<keyword evidence="3" id="KW-1185">Reference proteome</keyword>
<accession>A0A3P7QHV4</accession>
<proteinExistence type="predicted"/>
<sequence length="177" mass="20115">MRRLSEKRPRRQVERELVSLGATIRPRDKPRATRRKSKKAKDVISDNDEENEAGSHHSENSDAELELDEPSVRVTDDVDKENTNPSVMFGESPKAADEERMITTPITDEKLNEEPAIDVMVKSSHKRKRVVASSDEEDDTPLEESKEKTPEPEESSKSPLSLKKKKHRVIVSDSDDE</sequence>
<dbReference type="OrthoDB" id="310853at2759"/>
<reference evidence="2 3" key="1">
    <citation type="submission" date="2018-11" db="EMBL/GenBank/DDBJ databases">
        <authorList>
            <consortium name="Pathogen Informatics"/>
        </authorList>
    </citation>
    <scope>NUCLEOTIDE SEQUENCE [LARGE SCALE GENOMIC DNA]</scope>
</reference>
<evidence type="ECO:0000313" key="2">
    <source>
        <dbReference type="EMBL" id="VDN29869.1"/>
    </source>
</evidence>
<feature type="compositionally biased region" description="Basic and acidic residues" evidence="1">
    <location>
        <begin position="143"/>
        <end position="156"/>
    </location>
</feature>
<organism evidence="2 3">
    <name type="scientific">Cylicostephanus goldi</name>
    <name type="common">Nematode worm</name>
    <dbReference type="NCBI Taxonomy" id="71465"/>
    <lineage>
        <taxon>Eukaryota</taxon>
        <taxon>Metazoa</taxon>
        <taxon>Ecdysozoa</taxon>
        <taxon>Nematoda</taxon>
        <taxon>Chromadorea</taxon>
        <taxon>Rhabditida</taxon>
        <taxon>Rhabditina</taxon>
        <taxon>Rhabditomorpha</taxon>
        <taxon>Strongyloidea</taxon>
        <taxon>Strongylidae</taxon>
        <taxon>Cylicostephanus</taxon>
    </lineage>
</organism>
<dbReference type="EMBL" id="UYRV01116087">
    <property type="protein sequence ID" value="VDN29869.1"/>
    <property type="molecule type" value="Genomic_DNA"/>
</dbReference>
<protein>
    <submittedName>
        <fullName evidence="2">Uncharacterized protein</fullName>
    </submittedName>
</protein>
<dbReference type="AlphaFoldDB" id="A0A3P7QHV4"/>
<gene>
    <name evidence="2" type="ORF">CGOC_LOCUS11384</name>
</gene>
<evidence type="ECO:0000313" key="3">
    <source>
        <dbReference type="Proteomes" id="UP000271889"/>
    </source>
</evidence>
<feature type="compositionally biased region" description="Basic and acidic residues" evidence="1">
    <location>
        <begin position="1"/>
        <end position="17"/>
    </location>
</feature>
<evidence type="ECO:0000256" key="1">
    <source>
        <dbReference type="SAM" id="MobiDB-lite"/>
    </source>
</evidence>
<feature type="compositionally biased region" description="Basic and acidic residues" evidence="1">
    <location>
        <begin position="94"/>
        <end position="113"/>
    </location>
</feature>